<dbReference type="SUPFAM" id="SSF47413">
    <property type="entry name" value="lambda repressor-like DNA-binding domains"/>
    <property type="match status" value="1"/>
</dbReference>
<evidence type="ECO:0000256" key="1">
    <source>
        <dbReference type="ARBA" id="ARBA00023015"/>
    </source>
</evidence>
<dbReference type="CDD" id="cd01392">
    <property type="entry name" value="HTH_LacI"/>
    <property type="match status" value="1"/>
</dbReference>
<evidence type="ECO:0000256" key="2">
    <source>
        <dbReference type="ARBA" id="ARBA00023125"/>
    </source>
</evidence>
<dbReference type="KEGG" id="kvl:KVU_PB0006"/>
<accession>F9YBD2</accession>
<dbReference type="InterPro" id="IPR000843">
    <property type="entry name" value="HTH_LacI"/>
</dbReference>
<sequence length="342" mass="37569">MPRRTHDHTTFEAIAAAAGVSLSSVDRVLNERGSVSEKTRQKVLAAAREMGINRNLPEAWHRVQHVDIILPRNQAMHWQVLDQTFQALGVNVPRWLSLHRQRLPQNDFKALRDALLAPPHQRAGLIIAADAAEDIAPALREVMARGEKLVTLTTEVPGLPAHGFSGINNITSGRTAGYLMRRLGSLTDPGAKVLIMQGNARRLEHFQRVEGFRAGLGDIARQIFMHVDETEAGAAERALRRVLADGERISGLYCTGTYSEELGPLMAAMGGARPIWITHDKTPAHEALMQRGLLDFVLDQDSAAQAAWALALMITMLSGEPWTGAPQLAPELRLFCCENLSN</sequence>
<dbReference type="PATRIC" id="fig|759362.5.peg.2960"/>
<protein>
    <submittedName>
        <fullName evidence="5">ABC-type sugar transport system, periplasmic component</fullName>
    </submittedName>
</protein>
<dbReference type="HOGENOM" id="CLU_037628_0_0_5"/>
<keyword evidence="3" id="KW-0804">Transcription</keyword>
<geneLocation type="plasmid" evidence="6">
    <name>pKVU_200</name>
</geneLocation>
<dbReference type="PANTHER" id="PTHR30146:SF152">
    <property type="entry name" value="TRANSCRIPTIONAL REGULATORY PROTEIN"/>
    <property type="match status" value="1"/>
</dbReference>
<dbReference type="Pfam" id="PF00356">
    <property type="entry name" value="LacI"/>
    <property type="match status" value="1"/>
</dbReference>
<dbReference type="SUPFAM" id="SSF53822">
    <property type="entry name" value="Periplasmic binding protein-like I"/>
    <property type="match status" value="1"/>
</dbReference>
<dbReference type="Gene3D" id="1.10.260.40">
    <property type="entry name" value="lambda repressor-like DNA-binding domains"/>
    <property type="match status" value="1"/>
</dbReference>
<organism evidence="5 6">
    <name type="scientific">Ketogulonicigenium vulgare (strain WSH-001)</name>
    <dbReference type="NCBI Taxonomy" id="759362"/>
    <lineage>
        <taxon>Bacteria</taxon>
        <taxon>Pseudomonadati</taxon>
        <taxon>Pseudomonadota</taxon>
        <taxon>Alphaproteobacteria</taxon>
        <taxon>Rhodobacterales</taxon>
        <taxon>Roseobacteraceae</taxon>
        <taxon>Ketogulonicigenium</taxon>
    </lineage>
</organism>
<keyword evidence="6" id="KW-1185">Reference proteome</keyword>
<dbReference type="SMART" id="SM00354">
    <property type="entry name" value="HTH_LACI"/>
    <property type="match status" value="1"/>
</dbReference>
<feature type="domain" description="HTH lacI-type" evidence="4">
    <location>
        <begin position="9"/>
        <end position="51"/>
    </location>
</feature>
<evidence type="ECO:0000313" key="6">
    <source>
        <dbReference type="Proteomes" id="UP000000692"/>
    </source>
</evidence>
<dbReference type="GO" id="GO:0000976">
    <property type="term" value="F:transcription cis-regulatory region binding"/>
    <property type="evidence" value="ECO:0007669"/>
    <property type="project" value="TreeGrafter"/>
</dbReference>
<evidence type="ECO:0000313" key="5">
    <source>
        <dbReference type="EMBL" id="AEM42684.1"/>
    </source>
</evidence>
<name>F9YBD2_KETVW</name>
<dbReference type="AlphaFoldDB" id="F9YBD2"/>
<dbReference type="InterPro" id="IPR025997">
    <property type="entry name" value="SBP_2_dom"/>
</dbReference>
<evidence type="ECO:0000256" key="3">
    <source>
        <dbReference type="ARBA" id="ARBA00023163"/>
    </source>
</evidence>
<gene>
    <name evidence="5" type="ordered locus">KVU_PB0006</name>
</gene>
<keyword evidence="5" id="KW-0614">Plasmid</keyword>
<keyword evidence="1" id="KW-0805">Transcription regulation</keyword>
<keyword evidence="2" id="KW-0238">DNA-binding</keyword>
<evidence type="ECO:0000259" key="4">
    <source>
        <dbReference type="PROSITE" id="PS50932"/>
    </source>
</evidence>
<dbReference type="Proteomes" id="UP000000692">
    <property type="component" value="Plasmid 2"/>
</dbReference>
<dbReference type="InterPro" id="IPR010982">
    <property type="entry name" value="Lambda_DNA-bd_dom_sf"/>
</dbReference>
<dbReference type="Pfam" id="PF13407">
    <property type="entry name" value="Peripla_BP_4"/>
    <property type="match status" value="1"/>
</dbReference>
<dbReference type="GO" id="GO:0003700">
    <property type="term" value="F:DNA-binding transcription factor activity"/>
    <property type="evidence" value="ECO:0007669"/>
    <property type="project" value="TreeGrafter"/>
</dbReference>
<dbReference type="OrthoDB" id="9805774at2"/>
<dbReference type="PANTHER" id="PTHR30146">
    <property type="entry name" value="LACI-RELATED TRANSCRIPTIONAL REPRESSOR"/>
    <property type="match status" value="1"/>
</dbReference>
<dbReference type="Gene3D" id="3.40.50.2300">
    <property type="match status" value="2"/>
</dbReference>
<dbReference type="InterPro" id="IPR028082">
    <property type="entry name" value="Peripla_BP_I"/>
</dbReference>
<dbReference type="EMBL" id="CP002020">
    <property type="protein sequence ID" value="AEM42684.1"/>
    <property type="molecule type" value="Genomic_DNA"/>
</dbReference>
<dbReference type="PROSITE" id="PS50932">
    <property type="entry name" value="HTH_LACI_2"/>
    <property type="match status" value="1"/>
</dbReference>
<proteinExistence type="predicted"/>
<dbReference type="RefSeq" id="WP_013385646.1">
    <property type="nucleotide sequence ID" value="NC_017385.1"/>
</dbReference>
<keyword evidence="5" id="KW-0813">Transport</keyword>
<reference evidence="5 6" key="1">
    <citation type="journal article" date="2011" name="J. Bacteriol.">
        <title>Complete genome sequence of the industrial strain Ketogulonicigenium vulgare WSH-001.</title>
        <authorList>
            <person name="Liu L."/>
            <person name="Li Y."/>
            <person name="Zhang J."/>
            <person name="Zhou Z."/>
            <person name="Liu J."/>
            <person name="Li X."/>
            <person name="Zhou J."/>
            <person name="Du G."/>
            <person name="Wang L."/>
            <person name="Chen J."/>
        </authorList>
    </citation>
    <scope>NUCLEOTIDE SEQUENCE [LARGE SCALE GENOMIC DNA]</scope>
    <source>
        <strain evidence="5 6">WSH-001</strain>
        <plasmid evidence="6">pKVU_200</plasmid>
    </source>
</reference>
<keyword evidence="5" id="KW-0762">Sugar transport</keyword>